<dbReference type="InterPro" id="IPR013246">
    <property type="entry name" value="SAGA_su_Sgf11"/>
</dbReference>
<dbReference type="PANTHER" id="PTHR46367">
    <property type="entry name" value="ATAXIN-7-LIKE PROTEIN 3"/>
    <property type="match status" value="1"/>
</dbReference>
<evidence type="ECO:0000256" key="5">
    <source>
        <dbReference type="ARBA" id="ARBA00022853"/>
    </source>
</evidence>
<evidence type="ECO:0000256" key="11">
    <source>
        <dbReference type="SAM" id="MobiDB-lite"/>
    </source>
</evidence>
<name>A0A9P4WDS8_CURKU</name>
<feature type="compositionally biased region" description="Basic and acidic residues" evidence="11">
    <location>
        <begin position="343"/>
        <end position="365"/>
    </location>
</feature>
<dbReference type="Gene3D" id="3.30.160.60">
    <property type="entry name" value="Classic Zinc Finger"/>
    <property type="match status" value="1"/>
</dbReference>
<evidence type="ECO:0000256" key="1">
    <source>
        <dbReference type="ARBA" id="ARBA00004123"/>
    </source>
</evidence>
<keyword evidence="3" id="KW-0863">Zinc-finger</keyword>
<evidence type="ECO:0000256" key="6">
    <source>
        <dbReference type="ARBA" id="ARBA00023015"/>
    </source>
</evidence>
<accession>A0A9P4WDS8</accession>
<dbReference type="OrthoDB" id="21557at2759"/>
<keyword evidence="6" id="KW-0805">Transcription regulation</keyword>
<dbReference type="AlphaFoldDB" id="A0A9P4WDS8"/>
<evidence type="ECO:0000256" key="4">
    <source>
        <dbReference type="ARBA" id="ARBA00022833"/>
    </source>
</evidence>
<evidence type="ECO:0000256" key="2">
    <source>
        <dbReference type="ARBA" id="ARBA00022723"/>
    </source>
</evidence>
<keyword evidence="7 10" id="KW-0010">Activator</keyword>
<feature type="region of interest" description="Disordered" evidence="11">
    <location>
        <begin position="169"/>
        <end position="203"/>
    </location>
</feature>
<dbReference type="EMBL" id="SWKU01000003">
    <property type="protein sequence ID" value="KAF3008772.1"/>
    <property type="molecule type" value="Genomic_DNA"/>
</dbReference>
<evidence type="ECO:0000256" key="8">
    <source>
        <dbReference type="ARBA" id="ARBA00023163"/>
    </source>
</evidence>
<proteinExistence type="inferred from homology"/>
<evidence type="ECO:0000256" key="9">
    <source>
        <dbReference type="ARBA" id="ARBA00023242"/>
    </source>
</evidence>
<dbReference type="GO" id="GO:0006357">
    <property type="term" value="P:regulation of transcription by RNA polymerase II"/>
    <property type="evidence" value="ECO:0007669"/>
    <property type="project" value="TreeGrafter"/>
</dbReference>
<dbReference type="GO" id="GO:0003713">
    <property type="term" value="F:transcription coactivator activity"/>
    <property type="evidence" value="ECO:0007669"/>
    <property type="project" value="TreeGrafter"/>
</dbReference>
<dbReference type="PANTHER" id="PTHR46367:SF1">
    <property type="entry name" value="ATAXIN-7-LIKE PROTEIN 3"/>
    <property type="match status" value="1"/>
</dbReference>
<evidence type="ECO:0000313" key="12">
    <source>
        <dbReference type="EMBL" id="KAF3008772.1"/>
    </source>
</evidence>
<keyword evidence="9" id="KW-0539">Nucleus</keyword>
<dbReference type="GO" id="GO:0006325">
    <property type="term" value="P:chromatin organization"/>
    <property type="evidence" value="ECO:0007669"/>
    <property type="project" value="UniProtKB-KW"/>
</dbReference>
<gene>
    <name evidence="12" type="ORF">E8E13_010324</name>
</gene>
<feature type="region of interest" description="Disordered" evidence="11">
    <location>
        <begin position="251"/>
        <end position="395"/>
    </location>
</feature>
<dbReference type="GO" id="GO:0000124">
    <property type="term" value="C:SAGA complex"/>
    <property type="evidence" value="ECO:0007669"/>
    <property type="project" value="TreeGrafter"/>
</dbReference>
<keyword evidence="5" id="KW-0156">Chromatin regulator</keyword>
<keyword evidence="8" id="KW-0804">Transcription</keyword>
<protein>
    <recommendedName>
        <fullName evidence="10">SAGA-associated factor 11</fullName>
    </recommendedName>
</protein>
<feature type="compositionally biased region" description="Basic and acidic residues" evidence="11">
    <location>
        <begin position="169"/>
        <end position="180"/>
    </location>
</feature>
<comment type="similarity">
    <text evidence="10">Belongs to the SGF11 family.</text>
</comment>
<dbReference type="InterPro" id="IPR051078">
    <property type="entry name" value="SGF11"/>
</dbReference>
<evidence type="ECO:0000256" key="3">
    <source>
        <dbReference type="ARBA" id="ARBA00022771"/>
    </source>
</evidence>
<reference evidence="12" key="1">
    <citation type="submission" date="2019-04" db="EMBL/GenBank/DDBJ databases">
        <title>Sequencing of skin fungus with MAO and IRED activity.</title>
        <authorList>
            <person name="Marsaioli A.J."/>
            <person name="Bonatto J.M.C."/>
            <person name="Reis Junior O."/>
        </authorList>
    </citation>
    <scope>NUCLEOTIDE SEQUENCE</scope>
    <source>
        <strain evidence="12">30M1</strain>
    </source>
</reference>
<sequence length="395" mass="42548">MSEDAAGDSASGLPPDTLPELIQDILEDTLSNIVLQTALSCHRSEKLLRMQSAATQAESIALAALEPASQKAGATSQPAIPAAETSAAKYENGRVLLKGNPLKTTPEIICPHCKLPRLMHPIMGKGMQNPDLTKEYCMLYPWVQRSGHDVYGNPFPTDMAKSKKERELIKQQQKNADKESVGTPGSQDTEMAGDTKEIKLNTGGKPASYIPWHTCPNCKRSLLITRFAQHLEKCLGISGRQSSRNAMAKLVGQNGSGSGLGNTPLGSRMGTPNPSSQGDSFVSKVKGKGISPVKKSTHADDDADELGDETPERKKKKKSAYIKKADRDKSGSSGSLKVKLKTGRPEMDRKASETSERSEGKRDRDGDEGEEPRKKKIKLSLGGKERASASVEPGD</sequence>
<keyword evidence="2" id="KW-0479">Metal-binding</keyword>
<feature type="compositionally biased region" description="Polar residues" evidence="11">
    <location>
        <begin position="270"/>
        <end position="280"/>
    </location>
</feature>
<dbReference type="Proteomes" id="UP000801428">
    <property type="component" value="Unassembled WGS sequence"/>
</dbReference>
<keyword evidence="4" id="KW-0862">Zinc</keyword>
<evidence type="ECO:0000313" key="13">
    <source>
        <dbReference type="Proteomes" id="UP000801428"/>
    </source>
</evidence>
<comment type="caution">
    <text evidence="12">The sequence shown here is derived from an EMBL/GenBank/DDBJ whole genome shotgun (WGS) entry which is preliminary data.</text>
</comment>
<evidence type="ECO:0000256" key="10">
    <source>
        <dbReference type="RuleBase" id="RU261113"/>
    </source>
</evidence>
<dbReference type="Pfam" id="PF08209">
    <property type="entry name" value="Sgf11"/>
    <property type="match status" value="1"/>
</dbReference>
<evidence type="ECO:0000256" key="7">
    <source>
        <dbReference type="ARBA" id="ARBA00023159"/>
    </source>
</evidence>
<organism evidence="12 13">
    <name type="scientific">Curvularia kusanoi</name>
    <name type="common">Cochliobolus kusanoi</name>
    <dbReference type="NCBI Taxonomy" id="90978"/>
    <lineage>
        <taxon>Eukaryota</taxon>
        <taxon>Fungi</taxon>
        <taxon>Dikarya</taxon>
        <taxon>Ascomycota</taxon>
        <taxon>Pezizomycotina</taxon>
        <taxon>Dothideomycetes</taxon>
        <taxon>Pleosporomycetidae</taxon>
        <taxon>Pleosporales</taxon>
        <taxon>Pleosporineae</taxon>
        <taxon>Pleosporaceae</taxon>
        <taxon>Curvularia</taxon>
    </lineage>
</organism>
<keyword evidence="13" id="KW-1185">Reference proteome</keyword>
<dbReference type="GO" id="GO:0071819">
    <property type="term" value="C:DUBm complex"/>
    <property type="evidence" value="ECO:0007669"/>
    <property type="project" value="TreeGrafter"/>
</dbReference>
<comment type="subcellular location">
    <subcellularLocation>
        <location evidence="1 10">Nucleus</location>
    </subcellularLocation>
</comment>
<dbReference type="GO" id="GO:0008270">
    <property type="term" value="F:zinc ion binding"/>
    <property type="evidence" value="ECO:0007669"/>
    <property type="project" value="UniProtKB-KW"/>
</dbReference>